<proteinExistence type="predicted"/>
<name>A0A915K872_ROMCU</name>
<dbReference type="WBParaSite" id="nRc.2.0.1.t34891-RA">
    <property type="protein sequence ID" value="nRc.2.0.1.t34891-RA"/>
    <property type="gene ID" value="nRc.2.0.1.g34891"/>
</dbReference>
<dbReference type="Proteomes" id="UP000887565">
    <property type="component" value="Unplaced"/>
</dbReference>
<evidence type="ECO:0000313" key="2">
    <source>
        <dbReference type="WBParaSite" id="nRc.2.0.1.t34891-RA"/>
    </source>
</evidence>
<evidence type="ECO:0000313" key="1">
    <source>
        <dbReference type="Proteomes" id="UP000887565"/>
    </source>
</evidence>
<organism evidence="1 2">
    <name type="scientific">Romanomermis culicivorax</name>
    <name type="common">Nematode worm</name>
    <dbReference type="NCBI Taxonomy" id="13658"/>
    <lineage>
        <taxon>Eukaryota</taxon>
        <taxon>Metazoa</taxon>
        <taxon>Ecdysozoa</taxon>
        <taxon>Nematoda</taxon>
        <taxon>Enoplea</taxon>
        <taxon>Dorylaimia</taxon>
        <taxon>Mermithida</taxon>
        <taxon>Mermithoidea</taxon>
        <taxon>Mermithidae</taxon>
        <taxon>Romanomermis</taxon>
    </lineage>
</organism>
<dbReference type="AlphaFoldDB" id="A0A915K872"/>
<protein>
    <submittedName>
        <fullName evidence="2">Transposase</fullName>
    </submittedName>
</protein>
<reference evidence="2" key="1">
    <citation type="submission" date="2022-11" db="UniProtKB">
        <authorList>
            <consortium name="WormBaseParasite"/>
        </authorList>
    </citation>
    <scope>IDENTIFICATION</scope>
</reference>
<accession>A0A915K872</accession>
<keyword evidence="1" id="KW-1185">Reference proteome</keyword>
<sequence length="64" mass="7590">MKYHMPPKCVPKLSLVTRNRLVEELKFKGWNVRETARYLNERGYQCSPSSVQLRPKFKHPVSVM</sequence>